<sequence length="731" mass="79988">MSALQPLSTHFWLHPTCTSGFVCAETMSGLRILVPVKRVIDYAVKPRVNKAQTAVETNGVKHSMNPFDELSIEEAVRLRERQKPVEDILAFSAGPAKSQDILRTAMAMGADRGLHVVEEKTELEPLGVAKMLKKVVEDEKRNLVILGKQSIDDDANQTGQMLAGLLGWSQATQASKVELDGETVTVTKEVDGGVETVRAKLPMVITTDLRLNEPRYASLPNIMKAKKKPLEKKSLADYGIDMSKRLQTVKVAEPPARQGGGKVENVDGLIGKLKELGEMASATVAMQVDIEGLSAQHKDVLKDVEPGDLITFSGPVPELETDSTSESERYSESEYEESGDEGASPFEYADDDGNEGLNESDQQSAIEGVGSNDSASNVNSEEEQKESDEEYPDSALAEETETLQQVVNTMSVYLVNAVDTDTNAGKTTDLSLVELRYDPQCGDAHTFQIIGEEVVYAPSPNSHCDHSDPDVCGASISLCDLAQNNALQAYTVSINVVDDTVQAIYNTRPSVCLADCDNGFLPSITDLATYLPPCLYTSPVTSEHRPVCPVCMGLPLLREQQDLRHALHQLMLPDVIFGPAVEFIGRLNQRRAVFGWDFYQFDEREWGLLFDDMPEDDGEYGDDGNGGTGWQTWTEAMDPNANVPSNPASDATIAALERLTYQQATAKKDADQEDQGAETCYVCQEEYEPEAVVVMLPCGHFMCEGSCTVQWLKSFAKCPVCRQEIPDISAE</sequence>
<dbReference type="SMART" id="SM00184">
    <property type="entry name" value="RING"/>
    <property type="match status" value="1"/>
</dbReference>
<name>A0A1Z5TTZ3_HORWE</name>
<dbReference type="OrthoDB" id="8062037at2759"/>
<feature type="domain" description="RING-type" evidence="9">
    <location>
        <begin position="680"/>
        <end position="722"/>
    </location>
</feature>
<comment type="similarity">
    <text evidence="2">Belongs to the ETF beta-subunit/FixA family.</text>
</comment>
<dbReference type="InterPro" id="IPR000049">
    <property type="entry name" value="ET-Flavoprotein_bsu_CS"/>
</dbReference>
<keyword evidence="3" id="KW-0813">Transport</keyword>
<evidence type="ECO:0000256" key="7">
    <source>
        <dbReference type="PROSITE-ProRule" id="PRU00175"/>
    </source>
</evidence>
<evidence type="ECO:0000256" key="5">
    <source>
        <dbReference type="ARBA" id="ARBA00025416"/>
    </source>
</evidence>
<dbReference type="InterPro" id="IPR012255">
    <property type="entry name" value="ETF_b"/>
</dbReference>
<feature type="region of interest" description="Disordered" evidence="8">
    <location>
        <begin position="307"/>
        <end position="396"/>
    </location>
</feature>
<dbReference type="Pfam" id="PF01012">
    <property type="entry name" value="ETF"/>
    <property type="match status" value="1"/>
</dbReference>
<evidence type="ECO:0000256" key="3">
    <source>
        <dbReference type="ARBA" id="ARBA00022448"/>
    </source>
</evidence>
<keyword evidence="4" id="KW-0249">Electron transport</keyword>
<comment type="subcellular location">
    <subcellularLocation>
        <location evidence="1">Mitochondrion matrix</location>
    </subcellularLocation>
</comment>
<dbReference type="VEuPathDB" id="FungiDB:BTJ68_00625"/>
<keyword evidence="11" id="KW-1185">Reference proteome</keyword>
<dbReference type="PROSITE" id="PS01065">
    <property type="entry name" value="ETF_BETA"/>
    <property type="match status" value="1"/>
</dbReference>
<keyword evidence="7" id="KW-0479">Metal-binding</keyword>
<reference evidence="10 11" key="1">
    <citation type="submission" date="2017-01" db="EMBL/GenBank/DDBJ databases">
        <title>The recent genome duplication of the halophilic yeast Hortaea werneckii: insights from long-read sequencing.</title>
        <authorList>
            <person name="Sinha S."/>
            <person name="Flibotte S."/>
            <person name="Neira M."/>
            <person name="Lenassi M."/>
            <person name="Gostincar C."/>
            <person name="Stajich J.E."/>
            <person name="Nislow C.E."/>
        </authorList>
    </citation>
    <scope>NUCLEOTIDE SEQUENCE [LARGE SCALE GENOMIC DNA]</scope>
    <source>
        <strain evidence="10 11">EXF-2000</strain>
    </source>
</reference>
<dbReference type="Pfam" id="PF13639">
    <property type="entry name" value="zf-RING_2"/>
    <property type="match status" value="1"/>
</dbReference>
<evidence type="ECO:0000313" key="11">
    <source>
        <dbReference type="Proteomes" id="UP000194280"/>
    </source>
</evidence>
<dbReference type="GO" id="GO:0009055">
    <property type="term" value="F:electron transfer activity"/>
    <property type="evidence" value="ECO:0007669"/>
    <property type="project" value="InterPro"/>
</dbReference>
<dbReference type="GO" id="GO:0005759">
    <property type="term" value="C:mitochondrial matrix"/>
    <property type="evidence" value="ECO:0007669"/>
    <property type="project" value="UniProtKB-SubCell"/>
</dbReference>
<dbReference type="STRING" id="1157616.A0A1Z5TTZ3"/>
<dbReference type="CDD" id="cd01714">
    <property type="entry name" value="ETF_beta"/>
    <property type="match status" value="1"/>
</dbReference>
<dbReference type="InterPro" id="IPR033948">
    <property type="entry name" value="ETF_beta_N"/>
</dbReference>
<evidence type="ECO:0000256" key="6">
    <source>
        <dbReference type="ARBA" id="ARBA00070315"/>
    </source>
</evidence>
<comment type="function">
    <text evidence="5">The electron transfer flavoprotein serves as a specific electron acceptor for several dehydrogenases, including five acyl-CoA dehydrogenases, glutaryl-CoA and sarcosine dehydrogenase. It transfers the electrons to the main mitochondrial respiratory chain via ETF-ubiquinone oxidoreductase (ETF dehydrogenase).</text>
</comment>
<comment type="caution">
    <text evidence="10">The sequence shown here is derived from an EMBL/GenBank/DDBJ whole genome shotgun (WGS) entry which is preliminary data.</text>
</comment>
<protein>
    <recommendedName>
        <fullName evidence="6">Probable electron transfer flavoprotein subunit beta</fullName>
    </recommendedName>
</protein>
<dbReference type="AlphaFoldDB" id="A0A1Z5TTZ3"/>
<dbReference type="PROSITE" id="PS50089">
    <property type="entry name" value="ZF_RING_2"/>
    <property type="match status" value="1"/>
</dbReference>
<gene>
    <name evidence="10" type="ORF">BTJ68_00625</name>
</gene>
<dbReference type="Gene3D" id="3.40.50.620">
    <property type="entry name" value="HUPs"/>
    <property type="match status" value="1"/>
</dbReference>
<accession>A0A1Z5TTZ3</accession>
<dbReference type="SUPFAM" id="SSF52402">
    <property type="entry name" value="Adenine nucleotide alpha hydrolases-like"/>
    <property type="match status" value="1"/>
</dbReference>
<evidence type="ECO:0000256" key="1">
    <source>
        <dbReference type="ARBA" id="ARBA00004305"/>
    </source>
</evidence>
<dbReference type="GO" id="GO:0009063">
    <property type="term" value="P:amino acid catabolic process"/>
    <property type="evidence" value="ECO:0007669"/>
    <property type="project" value="TreeGrafter"/>
</dbReference>
<dbReference type="PANTHER" id="PTHR21294">
    <property type="entry name" value="ELECTRON TRANSFER FLAVOPROTEIN BETA-SUBUNIT"/>
    <property type="match status" value="1"/>
</dbReference>
<feature type="compositionally biased region" description="Acidic residues" evidence="8">
    <location>
        <begin position="380"/>
        <end position="396"/>
    </location>
</feature>
<dbReference type="GO" id="GO:0033539">
    <property type="term" value="P:fatty acid beta-oxidation using acyl-CoA dehydrogenase"/>
    <property type="evidence" value="ECO:0007669"/>
    <property type="project" value="TreeGrafter"/>
</dbReference>
<dbReference type="GO" id="GO:0008270">
    <property type="term" value="F:zinc ion binding"/>
    <property type="evidence" value="ECO:0007669"/>
    <property type="project" value="UniProtKB-KW"/>
</dbReference>
<keyword evidence="7" id="KW-0863">Zinc-finger</keyword>
<dbReference type="EMBL" id="MUNK01000003">
    <property type="protein sequence ID" value="OTA39473.1"/>
    <property type="molecule type" value="Genomic_DNA"/>
</dbReference>
<evidence type="ECO:0000256" key="8">
    <source>
        <dbReference type="SAM" id="MobiDB-lite"/>
    </source>
</evidence>
<dbReference type="Proteomes" id="UP000194280">
    <property type="component" value="Unassembled WGS sequence"/>
</dbReference>
<dbReference type="FunFam" id="3.40.50.620:FF:000011">
    <property type="entry name" value="Electron transfer flavoprotein subunit beta"/>
    <property type="match status" value="1"/>
</dbReference>
<dbReference type="InterPro" id="IPR014730">
    <property type="entry name" value="ETF_a/b_N"/>
</dbReference>
<organism evidence="10 11">
    <name type="scientific">Hortaea werneckii EXF-2000</name>
    <dbReference type="NCBI Taxonomy" id="1157616"/>
    <lineage>
        <taxon>Eukaryota</taxon>
        <taxon>Fungi</taxon>
        <taxon>Dikarya</taxon>
        <taxon>Ascomycota</taxon>
        <taxon>Pezizomycotina</taxon>
        <taxon>Dothideomycetes</taxon>
        <taxon>Dothideomycetidae</taxon>
        <taxon>Mycosphaerellales</taxon>
        <taxon>Teratosphaeriaceae</taxon>
        <taxon>Hortaea</taxon>
    </lineage>
</organism>
<dbReference type="SUPFAM" id="SSF57850">
    <property type="entry name" value="RING/U-box"/>
    <property type="match status" value="1"/>
</dbReference>
<dbReference type="InterPro" id="IPR001841">
    <property type="entry name" value="Znf_RING"/>
</dbReference>
<dbReference type="InterPro" id="IPR013083">
    <property type="entry name" value="Znf_RING/FYVE/PHD"/>
</dbReference>
<evidence type="ECO:0000256" key="2">
    <source>
        <dbReference type="ARBA" id="ARBA00007557"/>
    </source>
</evidence>
<dbReference type="SMART" id="SM00893">
    <property type="entry name" value="ETF"/>
    <property type="match status" value="1"/>
</dbReference>
<dbReference type="Gene3D" id="3.30.40.10">
    <property type="entry name" value="Zinc/RING finger domain, C3HC4 (zinc finger)"/>
    <property type="match status" value="1"/>
</dbReference>
<evidence type="ECO:0000256" key="4">
    <source>
        <dbReference type="ARBA" id="ARBA00022982"/>
    </source>
</evidence>
<evidence type="ECO:0000259" key="9">
    <source>
        <dbReference type="PROSITE" id="PS50089"/>
    </source>
</evidence>
<proteinExistence type="inferred from homology"/>
<feature type="compositionally biased region" description="Polar residues" evidence="8">
    <location>
        <begin position="357"/>
        <end position="379"/>
    </location>
</feature>
<keyword evidence="7" id="KW-0862">Zinc</keyword>
<dbReference type="InterPro" id="IPR014729">
    <property type="entry name" value="Rossmann-like_a/b/a_fold"/>
</dbReference>
<evidence type="ECO:0000313" key="10">
    <source>
        <dbReference type="EMBL" id="OTA39473.1"/>
    </source>
</evidence>
<dbReference type="PANTHER" id="PTHR21294:SF8">
    <property type="entry name" value="ELECTRON TRANSFER FLAVOPROTEIN SUBUNIT BETA"/>
    <property type="match status" value="1"/>
</dbReference>
<dbReference type="InParanoid" id="A0A1Z5TTZ3"/>